<dbReference type="Pfam" id="PF13419">
    <property type="entry name" value="HAD_2"/>
    <property type="match status" value="1"/>
</dbReference>
<proteinExistence type="predicted"/>
<dbReference type="Gene3D" id="3.40.50.1000">
    <property type="entry name" value="HAD superfamily/HAD-like"/>
    <property type="match status" value="1"/>
</dbReference>
<dbReference type="Proteomes" id="UP000473885">
    <property type="component" value="Unassembled WGS sequence"/>
</dbReference>
<sequence length="216" mass="24690">MNNLKAAIFDLDGTLIDSMDIWNKIDTDFLTKRNLKVPINLKEEIETLTFEEGATYFKNRFKLTESIEEILEEWNNMAYKEYAHNINLKKGAKNFLNLLKYRGIKIAIATSNTTPLVNAVLKNNNILNLFDVITTIDEVSRGKDFPDIYLLTSKKLNIDPKNCIVFEDILPALKGAKAAGMKVVAVYDTYSSKCKKQMESLADLYINDYDEIQTII</sequence>
<dbReference type="FunFam" id="1.10.150.240:FF:000048">
    <property type="entry name" value="Haloacid dehalogenase-like hydrolase family protein"/>
    <property type="match status" value="1"/>
</dbReference>
<accession>A0A6M0RCY4</accession>
<dbReference type="NCBIfam" id="TIGR01509">
    <property type="entry name" value="HAD-SF-IA-v3"/>
    <property type="match status" value="1"/>
</dbReference>
<gene>
    <name evidence="1" type="ORF">FDF74_10755</name>
</gene>
<dbReference type="SFLD" id="SFLDG01129">
    <property type="entry name" value="C1.5:_HAD__Beta-PGM__Phosphata"/>
    <property type="match status" value="1"/>
</dbReference>
<dbReference type="CDD" id="cd07505">
    <property type="entry name" value="HAD_BPGM-like"/>
    <property type="match status" value="1"/>
</dbReference>
<dbReference type="InterPro" id="IPR036412">
    <property type="entry name" value="HAD-like_sf"/>
</dbReference>
<dbReference type="SUPFAM" id="SSF56784">
    <property type="entry name" value="HAD-like"/>
    <property type="match status" value="1"/>
</dbReference>
<dbReference type="SFLD" id="SFLDS00003">
    <property type="entry name" value="Haloacid_Dehalogenase"/>
    <property type="match status" value="1"/>
</dbReference>
<organism evidence="1 2">
    <name type="scientific">Clostridium niameyense</name>
    <dbReference type="NCBI Taxonomy" id="1622073"/>
    <lineage>
        <taxon>Bacteria</taxon>
        <taxon>Bacillati</taxon>
        <taxon>Bacillota</taxon>
        <taxon>Clostridia</taxon>
        <taxon>Eubacteriales</taxon>
        <taxon>Clostridiaceae</taxon>
        <taxon>Clostridium</taxon>
    </lineage>
</organism>
<dbReference type="InterPro" id="IPR006439">
    <property type="entry name" value="HAD-SF_hydro_IA"/>
</dbReference>
<dbReference type="RefSeq" id="WP_163249592.1">
    <property type="nucleotide sequence ID" value="NZ_SXDP01000010.1"/>
</dbReference>
<comment type="caution">
    <text evidence="1">The sequence shown here is derived from an EMBL/GenBank/DDBJ whole genome shotgun (WGS) entry which is preliminary data.</text>
</comment>
<dbReference type="InterPro" id="IPR023198">
    <property type="entry name" value="PGP-like_dom2"/>
</dbReference>
<dbReference type="EMBL" id="SXDP01000010">
    <property type="protein sequence ID" value="NEZ47667.1"/>
    <property type="molecule type" value="Genomic_DNA"/>
</dbReference>
<dbReference type="GO" id="GO:0016791">
    <property type="term" value="F:phosphatase activity"/>
    <property type="evidence" value="ECO:0007669"/>
    <property type="project" value="TreeGrafter"/>
</dbReference>
<dbReference type="PANTHER" id="PTHR18901:SF38">
    <property type="entry name" value="PSEUDOURIDINE-5'-PHOSPHATASE"/>
    <property type="match status" value="1"/>
</dbReference>
<reference evidence="1 2" key="1">
    <citation type="submission" date="2019-04" db="EMBL/GenBank/DDBJ databases">
        <title>Genome sequencing of Clostridium botulinum Groups I-IV and Clostridium butyricum.</title>
        <authorList>
            <person name="Brunt J."/>
            <person name="Van Vliet A.H.M."/>
            <person name="Stringer S.C."/>
            <person name="Carter A.T."/>
            <person name="Peck M.W."/>
        </authorList>
    </citation>
    <scope>NUCLEOTIDE SEQUENCE [LARGE SCALE GENOMIC DNA]</scope>
    <source>
        <strain evidence="1 2">IFR 18/094</strain>
    </source>
</reference>
<keyword evidence="2" id="KW-1185">Reference proteome</keyword>
<dbReference type="PANTHER" id="PTHR18901">
    <property type="entry name" value="2-DEOXYGLUCOSE-6-PHOSPHATE PHOSPHATASE 2"/>
    <property type="match status" value="1"/>
</dbReference>
<dbReference type="AlphaFoldDB" id="A0A6M0RCY4"/>
<dbReference type="Gene3D" id="1.10.150.240">
    <property type="entry name" value="Putative phosphatase, domain 2"/>
    <property type="match status" value="1"/>
</dbReference>
<dbReference type="InterPro" id="IPR023214">
    <property type="entry name" value="HAD_sf"/>
</dbReference>
<name>A0A6M0RCY4_9CLOT</name>
<dbReference type="InterPro" id="IPR041492">
    <property type="entry name" value="HAD_2"/>
</dbReference>
<evidence type="ECO:0000313" key="2">
    <source>
        <dbReference type="Proteomes" id="UP000473885"/>
    </source>
</evidence>
<protein>
    <submittedName>
        <fullName evidence="1">HAD family phosphatase</fullName>
    </submittedName>
</protein>
<evidence type="ECO:0000313" key="1">
    <source>
        <dbReference type="EMBL" id="NEZ47667.1"/>
    </source>
</evidence>